<evidence type="ECO:0000259" key="2">
    <source>
        <dbReference type="PROSITE" id="PS50181"/>
    </source>
</evidence>
<dbReference type="Pfam" id="PF00646">
    <property type="entry name" value="F-box"/>
    <property type="match status" value="1"/>
</dbReference>
<organism evidence="3 4">
    <name type="scientific">Friedmanniomyces endolithicus</name>
    <dbReference type="NCBI Taxonomy" id="329885"/>
    <lineage>
        <taxon>Eukaryota</taxon>
        <taxon>Fungi</taxon>
        <taxon>Dikarya</taxon>
        <taxon>Ascomycota</taxon>
        <taxon>Pezizomycotina</taxon>
        <taxon>Dothideomycetes</taxon>
        <taxon>Dothideomycetidae</taxon>
        <taxon>Mycosphaerellales</taxon>
        <taxon>Teratosphaeriaceae</taxon>
        <taxon>Friedmanniomyces</taxon>
    </lineage>
</organism>
<feature type="compositionally biased region" description="Basic and acidic residues" evidence="1">
    <location>
        <begin position="25"/>
        <end position="35"/>
    </location>
</feature>
<sequence length="432" mass="49661">MPSTTAIINTWRRGSATASSRKPSKTHDIDEDHVTSPHNEPSGAPRSGPEGSLLQLPPEILCQILSHLTFEDLGAMRSTSRLANDLLSEGDILLDWLRRNYTAHLLRLYPPLESVTFKYLSSLQKRYAIATEAAALYTEYIERKIVRHSLMRLSPYLRDAKLKDDFRDVAALMQERMLPLLLTVQHYLESYAALFVNAPRYESEAAEQVATMERWIWERERDILSSYDPVHLVDVYLFWQFLTWTHNQLIRPPSYAGAFERRFRGWKTDPLTSHDLNFIVVFGNLNALSQLLRMRSFRDRQRKVEDWKRVLDPATCYPWRKHWTGFVLEYGASITAEQAERALKIKIQDGEVFANRARAVLIEHGLLDRDADTAVGSAQQCTEFLCKIAGYDVLHVLPAHRPTITVDQDNEWCAACQSRHLATACPITYGRT</sequence>
<dbReference type="InterPro" id="IPR001810">
    <property type="entry name" value="F-box_dom"/>
</dbReference>
<proteinExistence type="predicted"/>
<dbReference type="PROSITE" id="PS50181">
    <property type="entry name" value="FBOX"/>
    <property type="match status" value="1"/>
</dbReference>
<reference evidence="3" key="1">
    <citation type="submission" date="2023-06" db="EMBL/GenBank/DDBJ databases">
        <title>Black Yeasts Isolated from many extreme environments.</title>
        <authorList>
            <person name="Coleine C."/>
            <person name="Stajich J.E."/>
            <person name="Selbmann L."/>
        </authorList>
    </citation>
    <scope>NUCLEOTIDE SEQUENCE</scope>
    <source>
        <strain evidence="3">CCFEE 5200</strain>
    </source>
</reference>
<accession>A0AAN6GX41</accession>
<dbReference type="InterPro" id="IPR036047">
    <property type="entry name" value="F-box-like_dom_sf"/>
</dbReference>
<evidence type="ECO:0000313" key="3">
    <source>
        <dbReference type="EMBL" id="KAK0949564.1"/>
    </source>
</evidence>
<feature type="domain" description="F-box" evidence="2">
    <location>
        <begin position="50"/>
        <end position="99"/>
    </location>
</feature>
<dbReference type="AlphaFoldDB" id="A0AAN6GX41"/>
<comment type="caution">
    <text evidence="3">The sequence shown here is derived from an EMBL/GenBank/DDBJ whole genome shotgun (WGS) entry which is preliminary data.</text>
</comment>
<gene>
    <name evidence="3" type="ORF">LTR91_026352</name>
</gene>
<dbReference type="Proteomes" id="UP001175353">
    <property type="component" value="Unassembled WGS sequence"/>
</dbReference>
<keyword evidence="4" id="KW-1185">Reference proteome</keyword>
<evidence type="ECO:0000313" key="4">
    <source>
        <dbReference type="Proteomes" id="UP001175353"/>
    </source>
</evidence>
<dbReference type="SMART" id="SM00256">
    <property type="entry name" value="FBOX"/>
    <property type="match status" value="1"/>
</dbReference>
<evidence type="ECO:0000256" key="1">
    <source>
        <dbReference type="SAM" id="MobiDB-lite"/>
    </source>
</evidence>
<name>A0AAN6GX41_9PEZI</name>
<feature type="region of interest" description="Disordered" evidence="1">
    <location>
        <begin position="1"/>
        <end position="51"/>
    </location>
</feature>
<dbReference type="EMBL" id="JAUJLE010001096">
    <property type="protein sequence ID" value="KAK0949564.1"/>
    <property type="molecule type" value="Genomic_DNA"/>
</dbReference>
<protein>
    <recommendedName>
        <fullName evidence="2">F-box domain-containing protein</fullName>
    </recommendedName>
</protein>
<dbReference type="SUPFAM" id="SSF81383">
    <property type="entry name" value="F-box domain"/>
    <property type="match status" value="1"/>
</dbReference>